<sequence>MDKAQKALGLAEAMKPGQQESKKMLALMAEGVRAQAAIAEQLGRLVELFEKSLVGLGDVPADEEE</sequence>
<reference evidence="1" key="1">
    <citation type="journal article" date="2014" name="Front. Microbiol.">
        <title>High frequency of phylogenetically diverse reductive dehalogenase-homologous genes in deep subseafloor sedimentary metagenomes.</title>
        <authorList>
            <person name="Kawai M."/>
            <person name="Futagami T."/>
            <person name="Toyoda A."/>
            <person name="Takaki Y."/>
            <person name="Nishi S."/>
            <person name="Hori S."/>
            <person name="Arai W."/>
            <person name="Tsubouchi T."/>
            <person name="Morono Y."/>
            <person name="Uchiyama I."/>
            <person name="Ito T."/>
            <person name="Fujiyama A."/>
            <person name="Inagaki F."/>
            <person name="Takami H."/>
        </authorList>
    </citation>
    <scope>NUCLEOTIDE SEQUENCE</scope>
    <source>
        <strain evidence="1">Expedition CK06-06</strain>
    </source>
</reference>
<dbReference type="AlphaFoldDB" id="X0X8A9"/>
<name>X0X8A9_9ZZZZ</name>
<dbReference type="EMBL" id="BARS01030385">
    <property type="protein sequence ID" value="GAG21206.1"/>
    <property type="molecule type" value="Genomic_DNA"/>
</dbReference>
<organism evidence="1">
    <name type="scientific">marine sediment metagenome</name>
    <dbReference type="NCBI Taxonomy" id="412755"/>
    <lineage>
        <taxon>unclassified sequences</taxon>
        <taxon>metagenomes</taxon>
        <taxon>ecological metagenomes</taxon>
    </lineage>
</organism>
<evidence type="ECO:0000313" key="1">
    <source>
        <dbReference type="EMBL" id="GAG21206.1"/>
    </source>
</evidence>
<gene>
    <name evidence="1" type="ORF">S01H1_47394</name>
</gene>
<proteinExistence type="predicted"/>
<accession>X0X8A9</accession>
<protein>
    <submittedName>
        <fullName evidence="1">Uncharacterized protein</fullName>
    </submittedName>
</protein>
<comment type="caution">
    <text evidence="1">The sequence shown here is derived from an EMBL/GenBank/DDBJ whole genome shotgun (WGS) entry which is preliminary data.</text>
</comment>